<keyword evidence="3" id="KW-1185">Reference proteome</keyword>
<dbReference type="EMBL" id="CP058606">
    <property type="protein sequence ID" value="QLG72157.1"/>
    <property type="molecule type" value="Genomic_DNA"/>
</dbReference>
<dbReference type="AlphaFoldDB" id="A0A7H9B0Z3"/>
<proteinExistence type="predicted"/>
<organism evidence="2 3">
    <name type="scientific">Zygotorulaspora mrakii</name>
    <name type="common">Zygosaccharomyces mrakii</name>
    <dbReference type="NCBI Taxonomy" id="42260"/>
    <lineage>
        <taxon>Eukaryota</taxon>
        <taxon>Fungi</taxon>
        <taxon>Dikarya</taxon>
        <taxon>Ascomycota</taxon>
        <taxon>Saccharomycotina</taxon>
        <taxon>Saccharomycetes</taxon>
        <taxon>Saccharomycetales</taxon>
        <taxon>Saccharomycetaceae</taxon>
        <taxon>Zygotorulaspora</taxon>
    </lineage>
</organism>
<feature type="region of interest" description="Disordered" evidence="1">
    <location>
        <begin position="278"/>
        <end position="301"/>
    </location>
</feature>
<dbReference type="KEGG" id="zmk:HG535_0C05110"/>
<name>A0A7H9B0Z3_ZYGMR</name>
<protein>
    <submittedName>
        <fullName evidence="2">Uncharacterized protein</fullName>
    </submittedName>
</protein>
<gene>
    <name evidence="2" type="ORF">HG535_0C05110</name>
</gene>
<reference evidence="2 3" key="1">
    <citation type="submission" date="2020-07" db="EMBL/GenBank/DDBJ databases">
        <title>The yeast mating-type switching endonuclease HO is a domesticated member of an unorthodox homing genetic element family.</title>
        <authorList>
            <person name="Coughlan A.Y."/>
            <person name="Lombardi L."/>
            <person name="Braun-Galleani S."/>
            <person name="Martos A.R."/>
            <person name="Galeote V."/>
            <person name="Bigey F."/>
            <person name="Dequin S."/>
            <person name="Byrne K.P."/>
            <person name="Wolfe K.H."/>
        </authorList>
    </citation>
    <scope>NUCLEOTIDE SEQUENCE [LARGE SCALE GENOMIC DNA]</scope>
    <source>
        <strain evidence="2 3">NRRL Y-6702</strain>
    </source>
</reference>
<sequence length="558" mass="63642">MNSFVDEKKHPYFEKKNDPPLTDGDIVDSFLNLDDTDPVIASLFFPQPSSLLEGSDCPSFFKEADNVGFASNNDDQYSHCTFTTVQSNENRELLFADYDLKTSPSPQKQFLDGALNDYSPKSNSNYKPKIETPITLEDILESNAGTCVPSLVFNDFSTLENSSDMFRSFSAGTGAQKKSAQAKNSGTNSDLISLVMPQKNKSVKFTQIKSPYKVHKTKQGINPDYIKNIIQKYNMELNQILVPDGSSDTSTAGQSVSRHLFLRQGQEDREATAVCADPFFETQNEVPRPSPGRPRKERRPTLLKKDANVTLEEKLNHYQSILEDARLNNLPGIFLREQAVSEFCLEDFGKAPTYLTLVLSNFEAVQEFLEQKSLSYKQSYRTIWRVSRSQFDQIVNFEFFLSDEISVVPEDKMEISIFTLIVPGHATKHLITSSQYLEMVNFMLGKDYNHAINDNLAEATVGSDGKMIPTQKHHASRVRSHVKKYLKRHVIKDKRRYTEEDRRDQHEFQYRIALHHIVMQSSVKRPFESKVSVALMELHNAKDALIKQAEFFIFKKLS</sequence>
<evidence type="ECO:0000313" key="2">
    <source>
        <dbReference type="EMBL" id="QLG72157.1"/>
    </source>
</evidence>
<evidence type="ECO:0000313" key="3">
    <source>
        <dbReference type="Proteomes" id="UP000509704"/>
    </source>
</evidence>
<dbReference type="RefSeq" id="XP_037143885.1">
    <property type="nucleotide sequence ID" value="XM_037287990.1"/>
</dbReference>
<dbReference type="GeneID" id="59235855"/>
<accession>A0A7H9B0Z3</accession>
<dbReference type="OrthoDB" id="4031801at2759"/>
<evidence type="ECO:0000256" key="1">
    <source>
        <dbReference type="SAM" id="MobiDB-lite"/>
    </source>
</evidence>
<dbReference type="Proteomes" id="UP000509704">
    <property type="component" value="Chromosome 3"/>
</dbReference>